<protein>
    <submittedName>
        <fullName evidence="4">Conjugative transposon protein TraM</fullName>
    </submittedName>
</protein>
<feature type="domain" description="Conjugative transposon TraM C-terminal" evidence="3">
    <location>
        <begin position="281"/>
        <end position="429"/>
    </location>
</feature>
<evidence type="ECO:0000256" key="2">
    <source>
        <dbReference type="SAM" id="Phobius"/>
    </source>
</evidence>
<dbReference type="InterPro" id="IPR022187">
    <property type="entry name" value="Conjug_transposon_TraM"/>
</dbReference>
<evidence type="ECO:0000259" key="3">
    <source>
        <dbReference type="Pfam" id="PF12508"/>
    </source>
</evidence>
<dbReference type="EMBL" id="BQNL01000001">
    <property type="protein sequence ID" value="GKH13607.1"/>
    <property type="molecule type" value="Genomic_DNA"/>
</dbReference>
<dbReference type="NCBIfam" id="TIGR03779">
    <property type="entry name" value="Bac_Flav_CT_M"/>
    <property type="match status" value="1"/>
</dbReference>
<proteinExistence type="predicted"/>
<organism evidence="4 5">
    <name type="scientific">Bacteroides uniformis</name>
    <dbReference type="NCBI Taxonomy" id="820"/>
    <lineage>
        <taxon>Bacteria</taxon>
        <taxon>Pseudomonadati</taxon>
        <taxon>Bacteroidota</taxon>
        <taxon>Bacteroidia</taxon>
        <taxon>Bacteroidales</taxon>
        <taxon>Bacteroidaceae</taxon>
        <taxon>Bacteroides</taxon>
    </lineage>
</organism>
<accession>A0AA37JSS6</accession>
<comment type="caution">
    <text evidence="4">The sequence shown here is derived from an EMBL/GenBank/DDBJ whole genome shotgun (WGS) entry which is preliminary data.</text>
</comment>
<dbReference type="Proteomes" id="UP001055048">
    <property type="component" value="Unassembled WGS sequence"/>
</dbReference>
<reference evidence="4" key="1">
    <citation type="submission" date="2022-01" db="EMBL/GenBank/DDBJ databases">
        <title>Novel bile acid biosynthetic pathways are enriched in the microbiome of centenarians.</title>
        <authorList>
            <person name="Sato Y."/>
            <person name="Atarashi K."/>
            <person name="Plichta R.D."/>
            <person name="Arai Y."/>
            <person name="Sasajima S."/>
            <person name="Kearney M.S."/>
            <person name="Suda W."/>
            <person name="Takeshita K."/>
            <person name="Sasaki T."/>
            <person name="Okamoto S."/>
            <person name="Skelly N.A."/>
            <person name="Okamura Y."/>
            <person name="Vlamakis H."/>
            <person name="Li Y."/>
            <person name="Tanoue T."/>
            <person name="Takei H."/>
            <person name="Nittono H."/>
            <person name="Narushima S."/>
            <person name="Irie J."/>
            <person name="Itoh H."/>
            <person name="Moriya K."/>
            <person name="Sugiura Y."/>
            <person name="Suematsu M."/>
            <person name="Moritoki N."/>
            <person name="Shibata S."/>
            <person name="Littman R.D."/>
            <person name="Fischbach A.M."/>
            <person name="Uwamino Y."/>
            <person name="Inoue T."/>
            <person name="Honda A."/>
            <person name="Hattori M."/>
            <person name="Murai T."/>
            <person name="Xavier J.R."/>
            <person name="Hirose N."/>
            <person name="Honda K."/>
        </authorList>
    </citation>
    <scope>NUCLEOTIDE SEQUENCE</scope>
    <source>
        <strain evidence="4">CE91-St12</strain>
    </source>
</reference>
<dbReference type="Pfam" id="PF12508">
    <property type="entry name" value="Transposon_TraM"/>
    <property type="match status" value="1"/>
</dbReference>
<dbReference type="AlphaFoldDB" id="A0AA37JSS6"/>
<feature type="region of interest" description="Disordered" evidence="1">
    <location>
        <begin position="214"/>
        <end position="270"/>
    </location>
</feature>
<evidence type="ECO:0000313" key="5">
    <source>
        <dbReference type="Proteomes" id="UP001055048"/>
    </source>
</evidence>
<evidence type="ECO:0000256" key="1">
    <source>
        <dbReference type="SAM" id="MobiDB-lite"/>
    </source>
</evidence>
<sequence length="434" mass="48587">MKTDIGKTIERIRKRLGIPLGGERKPLTEEERRKRARLVVYPLFVLLFAGCIWLIYSPTRKEREGAVQRGGFNTDIPSPENRKMQGNKVDAYEEAELARKEKQRRGTFQEMVSLFDREGRDTVRLPESFAETPPEGTSVAADAPRSSVEAYRHISRTLDNLYVSDTRDPKKEELERRIEELERQRTAPEPAGNTMEEKMALMEKSYELAARYGGRQPRQVRPAQDERERRAARPVRRMHSRAVSSLSRPSGNGEAAAFSGERNTGFHTPVGKTLTSERNTIEACVHGTQTVSDGQVLRIRLLEPMVVDDRFIPKGTVLVGGTRIQGERLDILVTTVEYKGTVLPVELEVYDADGQQGILVPNSMEYDAVREIAANMGSSMNSSINISTDAGAQIASDLGKGVIQGVSQYVTKKMRTVKVTLKAGHRLLLHSPEQ</sequence>
<keyword evidence="2" id="KW-1133">Transmembrane helix</keyword>
<feature type="transmembrane region" description="Helical" evidence="2">
    <location>
        <begin position="38"/>
        <end position="56"/>
    </location>
</feature>
<dbReference type="RefSeq" id="WP_244074498.1">
    <property type="nucleotide sequence ID" value="NZ_BQNL01000001.1"/>
</dbReference>
<keyword evidence="2" id="KW-0472">Membrane</keyword>
<dbReference type="InterPro" id="IPR055407">
    <property type="entry name" value="TraM_C"/>
</dbReference>
<evidence type="ECO:0000313" key="4">
    <source>
        <dbReference type="EMBL" id="GKH13607.1"/>
    </source>
</evidence>
<gene>
    <name evidence="4" type="ORF">CE91St12_18170</name>
</gene>
<name>A0AA37JSS6_BACUN</name>
<keyword evidence="2" id="KW-0812">Transmembrane</keyword>